<proteinExistence type="predicted"/>
<dbReference type="Proteomes" id="UP001295684">
    <property type="component" value="Unassembled WGS sequence"/>
</dbReference>
<evidence type="ECO:0000313" key="1">
    <source>
        <dbReference type="EMBL" id="CAI2378807.1"/>
    </source>
</evidence>
<organism evidence="1 2">
    <name type="scientific">Euplotes crassus</name>
    <dbReference type="NCBI Taxonomy" id="5936"/>
    <lineage>
        <taxon>Eukaryota</taxon>
        <taxon>Sar</taxon>
        <taxon>Alveolata</taxon>
        <taxon>Ciliophora</taxon>
        <taxon>Intramacronucleata</taxon>
        <taxon>Spirotrichea</taxon>
        <taxon>Hypotrichia</taxon>
        <taxon>Euplotida</taxon>
        <taxon>Euplotidae</taxon>
        <taxon>Moneuplotes</taxon>
    </lineage>
</organism>
<sequence length="232" mass="27059">MVEEFVHNWDIELNQRKLLETLHTVYLGEDMKNIDLNGIYFRAPNGPQAKLAQKFGKIKFYRLKRFDYIDHDSKKHAKYICSILKHSLGSCELNLFHFNLGFEERSKFHPYKNAVARVVSQTTQRFWLISLKLSSKQFRDTLVFSRLIQIKLCFRICEISLTKDPINFKNSLQGSKFKELELYGTKAYTQDPTSPSPHHNKKALYALIRCIQKSRCSPHLPTTSLSISNADI</sequence>
<keyword evidence="2" id="KW-1185">Reference proteome</keyword>
<evidence type="ECO:0000313" key="2">
    <source>
        <dbReference type="Proteomes" id="UP001295684"/>
    </source>
</evidence>
<dbReference type="EMBL" id="CAMPGE010020575">
    <property type="protein sequence ID" value="CAI2378807.1"/>
    <property type="molecule type" value="Genomic_DNA"/>
</dbReference>
<gene>
    <name evidence="1" type="ORF">ECRASSUSDP1_LOCUS20207</name>
</gene>
<protein>
    <submittedName>
        <fullName evidence="1">Uncharacterized protein</fullName>
    </submittedName>
</protein>
<dbReference type="AlphaFoldDB" id="A0AAD1XTR6"/>
<accession>A0AAD1XTR6</accession>
<reference evidence="1" key="1">
    <citation type="submission" date="2023-07" db="EMBL/GenBank/DDBJ databases">
        <authorList>
            <consortium name="AG Swart"/>
            <person name="Singh M."/>
            <person name="Singh A."/>
            <person name="Seah K."/>
            <person name="Emmerich C."/>
        </authorList>
    </citation>
    <scope>NUCLEOTIDE SEQUENCE</scope>
    <source>
        <strain evidence="1">DP1</strain>
    </source>
</reference>
<comment type="caution">
    <text evidence="1">The sequence shown here is derived from an EMBL/GenBank/DDBJ whole genome shotgun (WGS) entry which is preliminary data.</text>
</comment>
<name>A0AAD1XTR6_EUPCR</name>